<feature type="non-terminal residue" evidence="1">
    <location>
        <position position="1"/>
    </location>
</feature>
<gene>
    <name evidence="1" type="ORF">GA0070563_1493</name>
</gene>
<dbReference type="Proteomes" id="UP000183585">
    <property type="component" value="Unassembled WGS sequence"/>
</dbReference>
<dbReference type="AlphaFoldDB" id="A0A1C5AZ38"/>
<evidence type="ECO:0000313" key="2">
    <source>
        <dbReference type="Proteomes" id="UP000183585"/>
    </source>
</evidence>
<reference evidence="2" key="1">
    <citation type="submission" date="2016-06" db="EMBL/GenBank/DDBJ databases">
        <authorList>
            <person name="Varghese N."/>
            <person name="Submissions Spin"/>
        </authorList>
    </citation>
    <scope>NUCLEOTIDE SEQUENCE [LARGE SCALE GENOMIC DNA]</scope>
    <source>
        <strain evidence="2">DSM 43168</strain>
    </source>
</reference>
<dbReference type="EMBL" id="FMCT01000049">
    <property type="protein sequence ID" value="SCF50485.1"/>
    <property type="molecule type" value="Genomic_DNA"/>
</dbReference>
<accession>A0A1C5AZ38</accession>
<sequence length="36" mass="3839">EIGVATAWRYVQEAIALLSAAAEELDYGSCPLVLDT</sequence>
<protein>
    <submittedName>
        <fullName evidence="1">Uncharacterized protein</fullName>
    </submittedName>
</protein>
<name>A0A1C5AZ38_9ACTN</name>
<organism evidence="1 2">
    <name type="scientific">Micromonospora carbonacea</name>
    <dbReference type="NCBI Taxonomy" id="47853"/>
    <lineage>
        <taxon>Bacteria</taxon>
        <taxon>Bacillati</taxon>
        <taxon>Actinomycetota</taxon>
        <taxon>Actinomycetes</taxon>
        <taxon>Micromonosporales</taxon>
        <taxon>Micromonosporaceae</taxon>
        <taxon>Micromonospora</taxon>
    </lineage>
</organism>
<proteinExistence type="predicted"/>
<evidence type="ECO:0000313" key="1">
    <source>
        <dbReference type="EMBL" id="SCF50485.1"/>
    </source>
</evidence>
<keyword evidence="2" id="KW-1185">Reference proteome</keyword>